<feature type="transmembrane region" description="Helical" evidence="1">
    <location>
        <begin position="57"/>
        <end position="78"/>
    </location>
</feature>
<dbReference type="AlphaFoldDB" id="A0A4Y9JD75"/>
<comment type="caution">
    <text evidence="2">The sequence shown here is derived from an EMBL/GenBank/DDBJ whole genome shotgun (WGS) entry which is preliminary data.</text>
</comment>
<gene>
    <name evidence="2" type="ORF">E4T82_06015</name>
</gene>
<organism evidence="2 3">
    <name type="scientific">Streptococcus cuniculi</name>
    <dbReference type="NCBI Taxonomy" id="1432788"/>
    <lineage>
        <taxon>Bacteria</taxon>
        <taxon>Bacillati</taxon>
        <taxon>Bacillota</taxon>
        <taxon>Bacilli</taxon>
        <taxon>Lactobacillales</taxon>
        <taxon>Streptococcaceae</taxon>
        <taxon>Streptococcus</taxon>
    </lineage>
</organism>
<dbReference type="Proteomes" id="UP000297253">
    <property type="component" value="Unassembled WGS sequence"/>
</dbReference>
<feature type="transmembrane region" description="Helical" evidence="1">
    <location>
        <begin position="7"/>
        <end position="28"/>
    </location>
</feature>
<proteinExistence type="predicted"/>
<evidence type="ECO:0000313" key="3">
    <source>
        <dbReference type="Proteomes" id="UP000297253"/>
    </source>
</evidence>
<evidence type="ECO:0000313" key="2">
    <source>
        <dbReference type="EMBL" id="TFU97775.1"/>
    </source>
</evidence>
<dbReference type="RefSeq" id="WP_135181958.1">
    <property type="nucleotide sequence ID" value="NZ_JADGKZ010000007.1"/>
</dbReference>
<sequence>MKKPIHLYILAVLSMISTLIKVWTTFFLKFEEEKMGAIFDPATVSALKTAFAFETNLVNKAIVIILFVLLIATIVFLFQKKNELASYSYIAYLFGTLLRSTYFYIGEHVLSQYITAIVLFSIFFGLTVFFLVRKPKEKPSMEQTATDI</sequence>
<accession>A0A4Y9JD75</accession>
<feature type="transmembrane region" description="Helical" evidence="1">
    <location>
        <begin position="85"/>
        <end position="105"/>
    </location>
</feature>
<keyword evidence="1" id="KW-0812">Transmembrane</keyword>
<name>A0A4Y9JD75_9STRE</name>
<dbReference type="EMBL" id="SPPD01000007">
    <property type="protein sequence ID" value="TFU97775.1"/>
    <property type="molecule type" value="Genomic_DNA"/>
</dbReference>
<reference evidence="2 3" key="1">
    <citation type="submission" date="2019-03" db="EMBL/GenBank/DDBJ databases">
        <title>Diversity of the mouse oral microbiome.</title>
        <authorList>
            <person name="Joseph S."/>
            <person name="Aduse-Opoku J."/>
            <person name="Curtis M."/>
            <person name="Wade W."/>
            <person name="Hashim A."/>
        </authorList>
    </citation>
    <scope>NUCLEOTIDE SEQUENCE [LARGE SCALE GENOMIC DNA]</scope>
    <source>
        <strain evidence="2 3">WM131</strain>
    </source>
</reference>
<dbReference type="OrthoDB" id="2218687at2"/>
<evidence type="ECO:0000256" key="1">
    <source>
        <dbReference type="SAM" id="Phobius"/>
    </source>
</evidence>
<keyword evidence="1" id="KW-0472">Membrane</keyword>
<protein>
    <submittedName>
        <fullName evidence="2">Uncharacterized protein</fullName>
    </submittedName>
</protein>
<feature type="transmembrane region" description="Helical" evidence="1">
    <location>
        <begin position="111"/>
        <end position="132"/>
    </location>
</feature>
<keyword evidence="1" id="KW-1133">Transmembrane helix</keyword>